<dbReference type="OrthoDB" id="2361695at2"/>
<gene>
    <name evidence="2" type="ORF">BN1180_00808</name>
    <name evidence="5" type="ORF">FC678_10295</name>
    <name evidence="6" type="ORF">FQP34_13705</name>
    <name evidence="3" type="ORF">Q8G35_04590</name>
    <name evidence="4" type="ORF">SAMN05878482_107138</name>
</gene>
<dbReference type="Proteomes" id="UP000185829">
    <property type="component" value="Unassembled WGS sequence"/>
</dbReference>
<evidence type="ECO:0000313" key="10">
    <source>
        <dbReference type="Proteomes" id="UP000317770"/>
    </source>
</evidence>
<dbReference type="EMBL" id="VNKI01000006">
    <property type="protein sequence ID" value="TVX80087.1"/>
    <property type="molecule type" value="Genomic_DNA"/>
</dbReference>
<dbReference type="EMBL" id="JAUUTP010000003">
    <property type="protein sequence ID" value="MDP1417683.1"/>
    <property type="molecule type" value="Genomic_DNA"/>
</dbReference>
<dbReference type="Proteomes" id="UP000182110">
    <property type="component" value="Unassembled WGS sequence"/>
</dbReference>
<reference evidence="2 7" key="1">
    <citation type="journal article" date="2014" name="Genome Announc.">
        <title>Genome Sequence of Bacillus simplex Strain P558, Isolated from a Human Fecal Sample.</title>
        <authorList>
            <person name="Croce O."/>
            <person name="Hugon P."/>
            <person name="Lagier J.C."/>
            <person name="Bibi F."/>
            <person name="Robert C."/>
            <person name="Azhar E.I."/>
            <person name="Raoult D."/>
            <person name="Fournier P.E."/>
        </authorList>
    </citation>
    <scope>NUCLEOTIDE SEQUENCE [LARGE SCALE GENOMIC DNA]</scope>
    <source>
        <strain evidence="2 7">P558</strain>
    </source>
</reference>
<dbReference type="HAMAP" id="MF_00829">
    <property type="entry name" value="UPF0435"/>
    <property type="match status" value="1"/>
</dbReference>
<evidence type="ECO:0000313" key="5">
    <source>
        <dbReference type="EMBL" id="TKH12085.1"/>
    </source>
</evidence>
<evidence type="ECO:0000313" key="7">
    <source>
        <dbReference type="Proteomes" id="UP000182110"/>
    </source>
</evidence>
<dbReference type="STRING" id="1478.UP17_02730"/>
<evidence type="ECO:0000313" key="4">
    <source>
        <dbReference type="EMBL" id="SIR92629.1"/>
    </source>
</evidence>
<dbReference type="eggNOG" id="COG4840">
    <property type="taxonomic scope" value="Bacteria"/>
</dbReference>
<organism evidence="6 10">
    <name type="scientific">Peribacillus simplex</name>
    <dbReference type="NCBI Taxonomy" id="1478"/>
    <lineage>
        <taxon>Bacteria</taxon>
        <taxon>Bacillati</taxon>
        <taxon>Bacillota</taxon>
        <taxon>Bacilli</taxon>
        <taxon>Bacillales</taxon>
        <taxon>Bacillaceae</taxon>
        <taxon>Peribacillus</taxon>
    </lineage>
</organism>
<reference evidence="6 10" key="5">
    <citation type="submission" date="2019-07" db="EMBL/GenBank/DDBJ databases">
        <title>Genome assembly of Bacillus simplex strain GGC-P6A.</title>
        <authorList>
            <person name="Jennings M.E."/>
            <person name="Barton H.A."/>
        </authorList>
    </citation>
    <scope>NUCLEOTIDE SEQUENCE [LARGE SCALE GENOMIC DNA]</scope>
    <source>
        <strain evidence="6 10">GGC-P6A</strain>
    </source>
</reference>
<reference evidence="5 9" key="4">
    <citation type="journal article" date="2019" name="Environ. Microbiol.">
        <title>An active ?-lactamase is a part of an orchestrated cell wall stress resistance network of Bacillus subtilis and related rhizosphere species.</title>
        <authorList>
            <person name="Bucher T."/>
            <person name="Keren-Paz A."/>
            <person name="Hausser J."/>
            <person name="Olender T."/>
            <person name="Cytryn E."/>
            <person name="Kolodkin-Gal I."/>
        </authorList>
    </citation>
    <scope>NUCLEOTIDE SEQUENCE [LARGE SCALE GENOMIC DNA]</scope>
    <source>
        <strain evidence="5 9">I4</strain>
    </source>
</reference>
<evidence type="ECO:0000313" key="8">
    <source>
        <dbReference type="Proteomes" id="UP000185829"/>
    </source>
</evidence>
<reference evidence="2" key="2">
    <citation type="submission" date="2014-10" db="EMBL/GenBank/DDBJ databases">
        <authorList>
            <person name="Urmite Genomes"/>
        </authorList>
    </citation>
    <scope>NUCLEOTIDE SEQUENCE</scope>
    <source>
        <strain evidence="2">P558</strain>
    </source>
</reference>
<evidence type="ECO:0000313" key="9">
    <source>
        <dbReference type="Proteomes" id="UP000309170"/>
    </source>
</evidence>
<evidence type="ECO:0000313" key="6">
    <source>
        <dbReference type="EMBL" id="TVX80087.1"/>
    </source>
</evidence>
<dbReference type="Proteomes" id="UP000317770">
    <property type="component" value="Unassembled WGS sequence"/>
</dbReference>
<dbReference type="Proteomes" id="UP000309170">
    <property type="component" value="Unassembled WGS sequence"/>
</dbReference>
<evidence type="ECO:0000256" key="1">
    <source>
        <dbReference type="HAMAP-Rule" id="MF_00829"/>
    </source>
</evidence>
<dbReference type="Proteomes" id="UP001178277">
    <property type="component" value="Unassembled WGS sequence"/>
</dbReference>
<comment type="similarity">
    <text evidence="1">Belongs to the UPF0435 family.</text>
</comment>
<dbReference type="EMBL" id="FTMX01000007">
    <property type="protein sequence ID" value="SIR92629.1"/>
    <property type="molecule type" value="Genomic_DNA"/>
</dbReference>
<reference evidence="3" key="6">
    <citation type="submission" date="2023-07" db="EMBL/GenBank/DDBJ databases">
        <title>Murine gut Bacillus species.</title>
        <authorList>
            <person name="Gutman E."/>
            <person name="Hashuel R."/>
            <person name="Litvak Y."/>
        </authorList>
    </citation>
    <scope>NUCLEOTIDE SEQUENCE</scope>
    <source>
        <strain evidence="3">RU283</strain>
    </source>
</reference>
<dbReference type="AlphaFoldDB" id="A0A098F7G9"/>
<comment type="caution">
    <text evidence="6">The sequence shown here is derived from an EMBL/GenBank/DDBJ whole genome shotgun (WGS) entry which is preliminary data.</text>
</comment>
<dbReference type="GeneID" id="56472932"/>
<reference evidence="4 8" key="3">
    <citation type="submission" date="2017-01" db="EMBL/GenBank/DDBJ databases">
        <authorList>
            <person name="Varghese N."/>
            <person name="Submissions S."/>
        </authorList>
    </citation>
    <scope>NUCLEOTIDE SEQUENCE [LARGE SCALE GENOMIC DNA]</scope>
    <source>
        <strain evidence="4 8">RUG2-6</strain>
    </source>
</reference>
<name>A0A098F7G9_9BACI</name>
<dbReference type="Pfam" id="PF06569">
    <property type="entry name" value="DUF1128"/>
    <property type="match status" value="1"/>
</dbReference>
<dbReference type="InterPro" id="IPR009507">
    <property type="entry name" value="UPF0435"/>
</dbReference>
<keyword evidence="7" id="KW-1185">Reference proteome</keyword>
<dbReference type="EMBL" id="CCXW01000001">
    <property type="protein sequence ID" value="CEG30693.1"/>
    <property type="molecule type" value="Genomic_DNA"/>
</dbReference>
<sequence>MDLTQNTAESVEFMIEAIKDKLKVMNFGAIKSTHFDIEMYEELHDIYTMVMKKTNFSVREMEAIAEELGRLRNK</sequence>
<dbReference type="EMBL" id="SZNT01000126">
    <property type="protein sequence ID" value="TKH12085.1"/>
    <property type="molecule type" value="Genomic_DNA"/>
</dbReference>
<evidence type="ECO:0000313" key="2">
    <source>
        <dbReference type="EMBL" id="CEG30693.1"/>
    </source>
</evidence>
<accession>A0A098F7G9</accession>
<proteinExistence type="inferred from homology"/>
<evidence type="ECO:0000313" key="3">
    <source>
        <dbReference type="EMBL" id="MDP1417683.1"/>
    </source>
</evidence>
<protein>
    <recommendedName>
        <fullName evidence="1">UPF0435 protein BN1180_00808</fullName>
    </recommendedName>
</protein>
<dbReference type="RefSeq" id="WP_034305672.1">
    <property type="nucleotide sequence ID" value="NZ_CABIYS010000007.1"/>
</dbReference>